<dbReference type="InterPro" id="IPR011014">
    <property type="entry name" value="MscS_channel_TM-2"/>
</dbReference>
<gene>
    <name evidence="11" type="ORF">ACFSJ3_14850</name>
</gene>
<organism evidence="11 12">
    <name type="scientific">Corallincola platygyrae</name>
    <dbReference type="NCBI Taxonomy" id="1193278"/>
    <lineage>
        <taxon>Bacteria</taxon>
        <taxon>Pseudomonadati</taxon>
        <taxon>Pseudomonadota</taxon>
        <taxon>Gammaproteobacteria</taxon>
        <taxon>Alteromonadales</taxon>
        <taxon>Psychromonadaceae</taxon>
        <taxon>Corallincola</taxon>
    </lineage>
</organism>
<dbReference type="InterPro" id="IPR010920">
    <property type="entry name" value="LSM_dom_sf"/>
</dbReference>
<comment type="subunit">
    <text evidence="7">Homoheptamer.</text>
</comment>
<dbReference type="PANTHER" id="PTHR30221">
    <property type="entry name" value="SMALL-CONDUCTANCE MECHANOSENSITIVE CHANNEL"/>
    <property type="match status" value="1"/>
</dbReference>
<name>A0ABW4XSL8_9GAMM</name>
<feature type="domain" description="Mechanosensitive ion channel MscS C-terminal" evidence="9">
    <location>
        <begin position="189"/>
        <end position="270"/>
    </location>
</feature>
<keyword evidence="6 7" id="KW-0472">Membrane</keyword>
<feature type="domain" description="Mechanosensitive ion channel MscS" evidence="8">
    <location>
        <begin position="117"/>
        <end position="181"/>
    </location>
</feature>
<dbReference type="InterPro" id="IPR049278">
    <property type="entry name" value="MS_channel_C"/>
</dbReference>
<keyword evidence="7" id="KW-0406">Ion transport</keyword>
<evidence type="ECO:0000313" key="12">
    <source>
        <dbReference type="Proteomes" id="UP001597380"/>
    </source>
</evidence>
<comment type="function">
    <text evidence="7">Mechanosensitive channel that participates in the regulation of osmotic pressure changes within the cell, opening in response to stretch forces in the membrane lipid bilayer, without the need for other proteins. Contributes to normal resistance to hypoosmotic shock. Forms an ion channel of 1.0 nanosiemens conductance with a slight preference for anions.</text>
</comment>
<dbReference type="Gene3D" id="1.10.287.1260">
    <property type="match status" value="1"/>
</dbReference>
<keyword evidence="4 7" id="KW-0812">Transmembrane</keyword>
<dbReference type="RefSeq" id="WP_345340435.1">
    <property type="nucleotide sequence ID" value="NZ_BAABLI010000015.1"/>
</dbReference>
<feature type="transmembrane region" description="Helical" evidence="7">
    <location>
        <begin position="100"/>
        <end position="130"/>
    </location>
</feature>
<evidence type="ECO:0000256" key="6">
    <source>
        <dbReference type="ARBA" id="ARBA00023136"/>
    </source>
</evidence>
<dbReference type="Gene3D" id="3.30.70.100">
    <property type="match status" value="1"/>
</dbReference>
<dbReference type="SUPFAM" id="SSF50182">
    <property type="entry name" value="Sm-like ribonucleoproteins"/>
    <property type="match status" value="1"/>
</dbReference>
<dbReference type="InterPro" id="IPR006685">
    <property type="entry name" value="MscS_channel_2nd"/>
</dbReference>
<dbReference type="InterPro" id="IPR049142">
    <property type="entry name" value="MS_channel_1st"/>
</dbReference>
<evidence type="ECO:0000256" key="1">
    <source>
        <dbReference type="ARBA" id="ARBA00004651"/>
    </source>
</evidence>
<comment type="caution">
    <text evidence="11">The sequence shown here is derived from an EMBL/GenBank/DDBJ whole genome shotgun (WGS) entry which is preliminary data.</text>
</comment>
<keyword evidence="7" id="KW-0407">Ion channel</keyword>
<sequence>MEEQLAESVDSGVNILTTLTEKAAEMAVMYGPKLLLAIIVLLVGFSIIKGMLKVMDAALSRAKVEPTLGSFLHSITSVILKAILIIIFASMIGVETASLIAMLGAAGLAIGLALQGSLANFAGGVLILLFKPFKAGDVIEAQGYLGRVREIQIFNTILLTMDNQKVVVPNGMLSNGCVKNLFCEPQRRVDLTFGISYEDDIAKAKGILDALAIEDERVLTDPGHEVYVSAHADSSVNLLLRVWVNSDDYWPVHFGLIEKVKLAFDQEDVTIPFPQRDVHLHQVS</sequence>
<dbReference type="Proteomes" id="UP001597380">
    <property type="component" value="Unassembled WGS sequence"/>
</dbReference>
<feature type="transmembrane region" description="Helical" evidence="7">
    <location>
        <begin position="72"/>
        <end position="94"/>
    </location>
</feature>
<dbReference type="InterPro" id="IPR008910">
    <property type="entry name" value="MSC_TM_helix"/>
</dbReference>
<reference evidence="12" key="1">
    <citation type="journal article" date="2019" name="Int. J. Syst. Evol. Microbiol.">
        <title>The Global Catalogue of Microorganisms (GCM) 10K type strain sequencing project: providing services to taxonomists for standard genome sequencing and annotation.</title>
        <authorList>
            <consortium name="The Broad Institute Genomics Platform"/>
            <consortium name="The Broad Institute Genome Sequencing Center for Infectious Disease"/>
            <person name="Wu L."/>
            <person name="Ma J."/>
        </authorList>
    </citation>
    <scope>NUCLEOTIDE SEQUENCE [LARGE SCALE GENOMIC DNA]</scope>
    <source>
        <strain evidence="12">CGMCC 1.10992</strain>
    </source>
</reference>
<dbReference type="SUPFAM" id="SSF82689">
    <property type="entry name" value="Mechanosensitive channel protein MscS (YggB), C-terminal domain"/>
    <property type="match status" value="1"/>
</dbReference>
<evidence type="ECO:0000256" key="4">
    <source>
        <dbReference type="ARBA" id="ARBA00022692"/>
    </source>
</evidence>
<dbReference type="Gene3D" id="2.30.30.60">
    <property type="match status" value="1"/>
</dbReference>
<dbReference type="Pfam" id="PF21088">
    <property type="entry name" value="MS_channel_1st"/>
    <property type="match status" value="1"/>
</dbReference>
<evidence type="ECO:0000259" key="8">
    <source>
        <dbReference type="Pfam" id="PF00924"/>
    </source>
</evidence>
<comment type="subcellular location">
    <subcellularLocation>
        <location evidence="7">Cell inner membrane</location>
        <topology evidence="7">Multi-pass membrane protein</topology>
    </subcellularLocation>
    <subcellularLocation>
        <location evidence="1">Cell membrane</location>
        <topology evidence="1">Multi-pass membrane protein</topology>
    </subcellularLocation>
</comment>
<evidence type="ECO:0000313" key="11">
    <source>
        <dbReference type="EMBL" id="MFD2097273.1"/>
    </source>
</evidence>
<keyword evidence="5 7" id="KW-1133">Transmembrane helix</keyword>
<protein>
    <recommendedName>
        <fullName evidence="7">Small-conductance mechanosensitive channel</fullName>
    </recommendedName>
</protein>
<dbReference type="InterPro" id="IPR023408">
    <property type="entry name" value="MscS_beta-dom_sf"/>
</dbReference>
<dbReference type="PANTHER" id="PTHR30221:SF1">
    <property type="entry name" value="SMALL-CONDUCTANCE MECHANOSENSITIVE CHANNEL"/>
    <property type="match status" value="1"/>
</dbReference>
<keyword evidence="3" id="KW-1003">Cell membrane</keyword>
<dbReference type="Pfam" id="PF21082">
    <property type="entry name" value="MS_channel_3rd"/>
    <property type="match status" value="1"/>
</dbReference>
<evidence type="ECO:0000256" key="2">
    <source>
        <dbReference type="ARBA" id="ARBA00008017"/>
    </source>
</evidence>
<evidence type="ECO:0000256" key="5">
    <source>
        <dbReference type="ARBA" id="ARBA00022989"/>
    </source>
</evidence>
<accession>A0ABW4XSL8</accession>
<dbReference type="Pfam" id="PF00924">
    <property type="entry name" value="MS_channel_2nd"/>
    <property type="match status" value="1"/>
</dbReference>
<evidence type="ECO:0000259" key="9">
    <source>
        <dbReference type="Pfam" id="PF21082"/>
    </source>
</evidence>
<dbReference type="SUPFAM" id="SSF82861">
    <property type="entry name" value="Mechanosensitive channel protein MscS (YggB), transmembrane region"/>
    <property type="match status" value="1"/>
</dbReference>
<keyword evidence="12" id="KW-1185">Reference proteome</keyword>
<keyword evidence="7" id="KW-0813">Transport</keyword>
<evidence type="ECO:0000259" key="10">
    <source>
        <dbReference type="Pfam" id="PF21088"/>
    </source>
</evidence>
<dbReference type="Pfam" id="PF05552">
    <property type="entry name" value="MS_channel_1st_1"/>
    <property type="match status" value="1"/>
</dbReference>
<keyword evidence="7" id="KW-0997">Cell inner membrane</keyword>
<proteinExistence type="inferred from homology"/>
<comment type="similarity">
    <text evidence="2 7">Belongs to the MscS (TC 1.A.23) family.</text>
</comment>
<feature type="transmembrane region" description="Helical" evidence="7">
    <location>
        <begin position="34"/>
        <end position="52"/>
    </location>
</feature>
<feature type="domain" description="Mechanosensitive ion channel transmembrane helices 2/3" evidence="10">
    <location>
        <begin position="75"/>
        <end position="115"/>
    </location>
</feature>
<dbReference type="InterPro" id="IPR045275">
    <property type="entry name" value="MscS_archaea/bacteria_type"/>
</dbReference>
<dbReference type="EMBL" id="JBHUHT010000017">
    <property type="protein sequence ID" value="MFD2097273.1"/>
    <property type="molecule type" value="Genomic_DNA"/>
</dbReference>
<evidence type="ECO:0000256" key="3">
    <source>
        <dbReference type="ARBA" id="ARBA00022475"/>
    </source>
</evidence>
<evidence type="ECO:0000256" key="7">
    <source>
        <dbReference type="RuleBase" id="RU369025"/>
    </source>
</evidence>
<dbReference type="InterPro" id="IPR011066">
    <property type="entry name" value="MscS_channel_C_sf"/>
</dbReference>
<comment type="caution">
    <text evidence="7">Lacks conserved residue(s) required for the propagation of feature annotation.</text>
</comment>